<protein>
    <submittedName>
        <fullName evidence="1">Uncharacterized protein</fullName>
    </submittedName>
</protein>
<dbReference type="KEGG" id="vg:18266132"/>
<gene>
    <name evidence="1" type="ORF">pv_104</name>
</gene>
<evidence type="ECO:0000313" key="2">
    <source>
        <dbReference type="Proteomes" id="UP000202176"/>
    </source>
</evidence>
<dbReference type="GeneID" id="18266132"/>
<name>W5S4N2_9VIRU</name>
<dbReference type="EMBL" id="KF740664">
    <property type="protein sequence ID" value="AHH01671.1"/>
    <property type="molecule type" value="Genomic_DNA"/>
</dbReference>
<proteinExistence type="predicted"/>
<keyword evidence="2" id="KW-1185">Reference proteome</keyword>
<organism evidence="1 2">
    <name type="scientific">Pithovirus sibericum</name>
    <dbReference type="NCBI Taxonomy" id="1450746"/>
    <lineage>
        <taxon>Viruses</taxon>
        <taxon>Pithoviruses</taxon>
        <taxon>Orthopithovirinae</taxon>
        <taxon>Alphapithovirus</taxon>
        <taxon>Alphapithovirus sibericum</taxon>
    </lineage>
</organism>
<reference evidence="1 2" key="1">
    <citation type="journal article" date="2014" name="Proc. Natl. Acad. Sci. U.S.A.">
        <title>Thirty-thousand-year-old distant relative of giant icosahedral DNA viruses with a pandoravirus morphology.</title>
        <authorList>
            <person name="Legendre M."/>
            <person name="Bartoli J."/>
            <person name="Shmakova L."/>
            <person name="Jeudy S."/>
            <person name="Labadie K."/>
            <person name="Adrait A."/>
            <person name="Lescot M."/>
            <person name="Poirot O."/>
            <person name="Bertaux L."/>
            <person name="Bruley C."/>
            <person name="Coute Y."/>
            <person name="Rivkina E."/>
            <person name="Abergel C."/>
            <person name="Claverie J.M."/>
        </authorList>
    </citation>
    <scope>NUCLEOTIDE SEQUENCE [LARGE SCALE GENOMIC DNA]</scope>
    <source>
        <strain evidence="1">P1084-T</strain>
    </source>
</reference>
<dbReference type="RefSeq" id="YP_009001006.1">
    <property type="nucleotide sequence ID" value="NC_023423.1"/>
</dbReference>
<evidence type="ECO:0000313" key="1">
    <source>
        <dbReference type="EMBL" id="AHH01671.1"/>
    </source>
</evidence>
<accession>W5S4N2</accession>
<sequence length="192" mass="21720">MSETSVKPQYVSIIGTCNRNQDSRMTAQMFASMFQVAVNFLRQFEKIVLVSGGSSWSDHIALSLWLSREETQLNIQNIHLHLPCQFDFSSRKFVDTGSGDWRTNPGRTLNQYHQNFSLTVFGNKEESLNQIATLQPEQISVHSGFHSRNTLVAKSNFLLAYTFEKQPTSGGTFDTWKKAKKNGTVCFPICLA</sequence>
<dbReference type="OrthoDB" id="20545at10239"/>
<dbReference type="Proteomes" id="UP000202176">
    <property type="component" value="Segment"/>
</dbReference>